<name>A0A5T8BDF6_SALER</name>
<evidence type="ECO:0000313" key="1">
    <source>
        <dbReference type="EMBL" id="EBN4401867.1"/>
    </source>
</evidence>
<gene>
    <name evidence="1" type="ORF">DSA09_17545</name>
</gene>
<reference evidence="1" key="1">
    <citation type="submission" date="2018-07" db="EMBL/GenBank/DDBJ databases">
        <authorList>
            <consortium name="PulseNet: The National Subtyping Network for Foodborne Disease Surveillance"/>
            <person name="Tarr C.L."/>
            <person name="Trees E."/>
            <person name="Katz L.S."/>
            <person name="Carleton-Romer H.A."/>
            <person name="Stroika S."/>
            <person name="Kucerova Z."/>
            <person name="Roache K.F."/>
            <person name="Sabol A.L."/>
            <person name="Besser J."/>
            <person name="Gerner-Smidt P."/>
        </authorList>
    </citation>
    <scope>NUCLEOTIDE SEQUENCE</scope>
    <source>
        <strain evidence="1">PNUSAS044948</strain>
    </source>
</reference>
<dbReference type="AlphaFoldDB" id="A0A5T8BDF6"/>
<proteinExistence type="predicted"/>
<accession>A0A5T8BDF6</accession>
<comment type="caution">
    <text evidence="1">The sequence shown here is derived from an EMBL/GenBank/DDBJ whole genome shotgun (WGS) entry which is preliminary data.</text>
</comment>
<dbReference type="EMBL" id="AAGFSO010000012">
    <property type="protein sequence ID" value="EBN4401867.1"/>
    <property type="molecule type" value="Genomic_DNA"/>
</dbReference>
<protein>
    <submittedName>
        <fullName evidence="1">Uncharacterized protein</fullName>
    </submittedName>
</protein>
<sequence>MSASSLVVCQLRGHIMNNLLIMPVSVSADLFQLADICTAFAAELVESTDAAESLALCGRLSHALTALRLLCDEDLPSHLIERLTAADLPAPCIPECWTDSYLLVGYAQGLTQALLSCSLPCEVTVELTGLLHDLIMLMAEYLKQPCFMQEAAK</sequence>
<organism evidence="1">
    <name type="scientific">Salmonella enterica</name>
    <name type="common">Salmonella choleraesuis</name>
    <dbReference type="NCBI Taxonomy" id="28901"/>
    <lineage>
        <taxon>Bacteria</taxon>
        <taxon>Pseudomonadati</taxon>
        <taxon>Pseudomonadota</taxon>
        <taxon>Gammaproteobacteria</taxon>
        <taxon>Enterobacterales</taxon>
        <taxon>Enterobacteriaceae</taxon>
        <taxon>Salmonella</taxon>
    </lineage>
</organism>